<dbReference type="AlphaFoldDB" id="A0A926RXU1"/>
<keyword evidence="2" id="KW-1185">Reference proteome</keyword>
<protein>
    <submittedName>
        <fullName evidence="1">DUF3231 family protein</fullName>
    </submittedName>
</protein>
<evidence type="ECO:0000313" key="2">
    <source>
        <dbReference type="Proteomes" id="UP000626844"/>
    </source>
</evidence>
<dbReference type="InterPro" id="IPR012347">
    <property type="entry name" value="Ferritin-like"/>
</dbReference>
<proteinExistence type="predicted"/>
<dbReference type="InterPro" id="IPR021617">
    <property type="entry name" value="DUF3231"/>
</dbReference>
<dbReference type="Gene3D" id="1.20.1260.10">
    <property type="match status" value="2"/>
</dbReference>
<gene>
    <name evidence="1" type="ORF">IC621_18675</name>
</gene>
<sequence length="299" mass="34031">MLIQILKHMLEVVTQEDLVQIFTYSIQAEKKFVDEIDKIFRNAQSVPPNGFTSEDLKTGAPAFFDDYSYLRFLRMVMKLGIALNAVHLSMAYRSDMTDFLSRSSAHSNKVYSMCTEKLLEVGVLVRPPVIPLPKQTAYVKHEKYISGIQFNKRKLNSVEISLLYHGIENNSFGMQMISGFAQVAENEEVKKYFIKGKELSKQILMVFNELMIKSDLKIPGESFGVPLDSSQPPFSDKLMMYLINLFSNFSLTSNALGTSFTLRPDLPLKMLNMANDIFSFAKEGAKIMIENGWMEQPPQ</sequence>
<dbReference type="Proteomes" id="UP000626844">
    <property type="component" value="Unassembled WGS sequence"/>
</dbReference>
<dbReference type="EMBL" id="JACXAI010000027">
    <property type="protein sequence ID" value="MBD1382248.1"/>
    <property type="molecule type" value="Genomic_DNA"/>
</dbReference>
<dbReference type="Pfam" id="PF11553">
    <property type="entry name" value="DUF3231"/>
    <property type="match status" value="2"/>
</dbReference>
<name>A0A926RXU1_9BACI</name>
<organism evidence="1 2">
    <name type="scientific">Metabacillus arenae</name>
    <dbReference type="NCBI Taxonomy" id="2771434"/>
    <lineage>
        <taxon>Bacteria</taxon>
        <taxon>Bacillati</taxon>
        <taxon>Bacillota</taxon>
        <taxon>Bacilli</taxon>
        <taxon>Bacillales</taxon>
        <taxon>Bacillaceae</taxon>
        <taxon>Metabacillus</taxon>
    </lineage>
</organism>
<reference evidence="1" key="1">
    <citation type="submission" date="2020-09" db="EMBL/GenBank/DDBJ databases">
        <title>A novel bacterium of genus Bacillus, isolated from South China Sea.</title>
        <authorList>
            <person name="Huang H."/>
            <person name="Mo K."/>
            <person name="Hu Y."/>
        </authorList>
    </citation>
    <scope>NUCLEOTIDE SEQUENCE</scope>
    <source>
        <strain evidence="1">IB182487</strain>
    </source>
</reference>
<comment type="caution">
    <text evidence="1">The sequence shown here is derived from an EMBL/GenBank/DDBJ whole genome shotgun (WGS) entry which is preliminary data.</text>
</comment>
<evidence type="ECO:0000313" key="1">
    <source>
        <dbReference type="EMBL" id="MBD1382248.1"/>
    </source>
</evidence>
<accession>A0A926RXU1</accession>